<evidence type="ECO:0000256" key="4">
    <source>
        <dbReference type="ARBA" id="ARBA00023062"/>
    </source>
</evidence>
<evidence type="ECO:0000256" key="5">
    <source>
        <dbReference type="RuleBase" id="RU364054"/>
    </source>
</evidence>
<evidence type="ECO:0000256" key="3">
    <source>
        <dbReference type="ARBA" id="ARBA00023002"/>
    </source>
</evidence>
<dbReference type="Proteomes" id="UP000094112">
    <property type="component" value="Unassembled WGS sequence"/>
</dbReference>
<dbReference type="EC" id="1.5.5.2" evidence="2 5"/>
<comment type="similarity">
    <text evidence="1 5">Belongs to the proline oxidase family.</text>
</comment>
<feature type="domain" description="Proline dehydrogenase" evidence="6">
    <location>
        <begin position="118"/>
        <end position="445"/>
    </location>
</feature>
<dbReference type="GO" id="GO:0071949">
    <property type="term" value="F:FAD binding"/>
    <property type="evidence" value="ECO:0007669"/>
    <property type="project" value="TreeGrafter"/>
</dbReference>
<evidence type="ECO:0000259" key="6">
    <source>
        <dbReference type="Pfam" id="PF01619"/>
    </source>
</evidence>
<dbReference type="SUPFAM" id="SSF51730">
    <property type="entry name" value="FAD-linked oxidoreductase"/>
    <property type="match status" value="1"/>
</dbReference>
<keyword evidence="4 5" id="KW-0642">Proline metabolism</keyword>
<evidence type="ECO:0000256" key="1">
    <source>
        <dbReference type="ARBA" id="ARBA00005869"/>
    </source>
</evidence>
<sequence length="468" mass="52489">MMLKRGFKPLVNVSKRYINTSQSYKTASSTPASLSSLSQTSQSENTIIPNKQTLTPQSTYLDSLSNKMLFSYASIGLCTLNKPILNMVIKLFPLIPTKVLDFFIGKIYVGGSTPAQVIKTGEALSSRGINNMMLSLTIEDSEGTKNIDINYIVKETIASIENILKPQILRVIAQQDNINEVPPGYIVIKPSALVANPAQVLLNYQNEDPNWVKQFDQLVSNCEKVTEEVVRLNQELSKQFPSRASPFFVTVIDAEKYDLQHGVYELQRRLFSKFNKPNGFVNVVGTIQMYLKHSFQQIKLEEKLAKAGNYRVGLKLVRGAYIHSESDRSVIHDTKADTDTSYDLGIQYVLQDLEKFKESATLGHLVVASHNAKSSKLACDILSNSKDDTVKSNVVLGQLLGMCDDVTFDLIQNHKVKNIIKYVPWGPPVETKDYLLRRLQENGDAVRSDNGWPLVKNVLSIYKKRIFG</sequence>
<keyword evidence="8" id="KW-1185">Reference proteome</keyword>
<evidence type="ECO:0000313" key="8">
    <source>
        <dbReference type="Proteomes" id="UP000094112"/>
    </source>
</evidence>
<comment type="cofactor">
    <cofactor evidence="5">
        <name>FAD</name>
        <dbReference type="ChEBI" id="CHEBI:57692"/>
    </cofactor>
</comment>
<dbReference type="GeneID" id="30203440"/>
<dbReference type="AlphaFoldDB" id="A0A1E3P5S7"/>
<name>A0A1E3P5S7_WICAA</name>
<accession>A0A1E3P5S7</accession>
<dbReference type="PANTHER" id="PTHR13914:SF0">
    <property type="entry name" value="PROLINE DEHYDROGENASE 1, MITOCHONDRIAL"/>
    <property type="match status" value="1"/>
</dbReference>
<organism evidence="7 8">
    <name type="scientific">Wickerhamomyces anomalus (strain ATCC 58044 / CBS 1984 / NCYC 433 / NRRL Y-366-8)</name>
    <name type="common">Yeast</name>
    <name type="synonym">Hansenula anomala</name>
    <dbReference type="NCBI Taxonomy" id="683960"/>
    <lineage>
        <taxon>Eukaryota</taxon>
        <taxon>Fungi</taxon>
        <taxon>Dikarya</taxon>
        <taxon>Ascomycota</taxon>
        <taxon>Saccharomycotina</taxon>
        <taxon>Saccharomycetes</taxon>
        <taxon>Phaffomycetales</taxon>
        <taxon>Wickerhamomycetaceae</taxon>
        <taxon>Wickerhamomyces</taxon>
    </lineage>
</organism>
<dbReference type="InterPro" id="IPR002872">
    <property type="entry name" value="Proline_DH_dom"/>
</dbReference>
<dbReference type="OrthoDB" id="5464at2759"/>
<evidence type="ECO:0000313" key="7">
    <source>
        <dbReference type="EMBL" id="ODQ60630.1"/>
    </source>
</evidence>
<dbReference type="GO" id="GO:0005739">
    <property type="term" value="C:mitochondrion"/>
    <property type="evidence" value="ECO:0007669"/>
    <property type="project" value="EnsemblFungi"/>
</dbReference>
<dbReference type="GO" id="GO:0004657">
    <property type="term" value="F:proline dehydrogenase activity"/>
    <property type="evidence" value="ECO:0007669"/>
    <property type="project" value="UniProtKB-EC"/>
</dbReference>
<dbReference type="STRING" id="683960.A0A1E3P5S7"/>
<keyword evidence="5" id="KW-0285">Flavoprotein</keyword>
<gene>
    <name evidence="7" type="ORF">WICANDRAFT_89804</name>
</gene>
<comment type="function">
    <text evidence="5">Converts proline to delta-1-pyrroline-5-carboxylate.</text>
</comment>
<dbReference type="EMBL" id="KV454209">
    <property type="protein sequence ID" value="ODQ60630.1"/>
    <property type="molecule type" value="Genomic_DNA"/>
</dbReference>
<evidence type="ECO:0000256" key="2">
    <source>
        <dbReference type="ARBA" id="ARBA00012695"/>
    </source>
</evidence>
<keyword evidence="3 5" id="KW-0560">Oxidoreductase</keyword>
<keyword evidence="5" id="KW-0274">FAD</keyword>
<dbReference type="GO" id="GO:0010133">
    <property type="term" value="P:L-proline catabolic process to L-glutamate"/>
    <property type="evidence" value="ECO:0007669"/>
    <property type="project" value="EnsemblFungi"/>
</dbReference>
<dbReference type="InterPro" id="IPR015659">
    <property type="entry name" value="Proline_oxidase"/>
</dbReference>
<dbReference type="InterPro" id="IPR029041">
    <property type="entry name" value="FAD-linked_oxidoreductase-like"/>
</dbReference>
<dbReference type="Gene3D" id="3.20.20.220">
    <property type="match status" value="1"/>
</dbReference>
<reference evidence="7 8" key="1">
    <citation type="journal article" date="2016" name="Proc. Natl. Acad. Sci. U.S.A.">
        <title>Comparative genomics of biotechnologically important yeasts.</title>
        <authorList>
            <person name="Riley R."/>
            <person name="Haridas S."/>
            <person name="Wolfe K.H."/>
            <person name="Lopes M.R."/>
            <person name="Hittinger C.T."/>
            <person name="Goeker M."/>
            <person name="Salamov A.A."/>
            <person name="Wisecaver J.H."/>
            <person name="Long T.M."/>
            <person name="Calvey C.H."/>
            <person name="Aerts A.L."/>
            <person name="Barry K.W."/>
            <person name="Choi C."/>
            <person name="Clum A."/>
            <person name="Coughlan A.Y."/>
            <person name="Deshpande S."/>
            <person name="Douglass A.P."/>
            <person name="Hanson S.J."/>
            <person name="Klenk H.-P."/>
            <person name="LaButti K.M."/>
            <person name="Lapidus A."/>
            <person name="Lindquist E.A."/>
            <person name="Lipzen A.M."/>
            <person name="Meier-Kolthoff J.P."/>
            <person name="Ohm R.A."/>
            <person name="Otillar R.P."/>
            <person name="Pangilinan J.L."/>
            <person name="Peng Y."/>
            <person name="Rokas A."/>
            <person name="Rosa C.A."/>
            <person name="Scheuner C."/>
            <person name="Sibirny A.A."/>
            <person name="Slot J.C."/>
            <person name="Stielow J.B."/>
            <person name="Sun H."/>
            <person name="Kurtzman C.P."/>
            <person name="Blackwell M."/>
            <person name="Grigoriev I.V."/>
            <person name="Jeffries T.W."/>
        </authorList>
    </citation>
    <scope>NUCLEOTIDE SEQUENCE [LARGE SCALE GENOMIC DNA]</scope>
    <source>
        <strain evidence="8">ATCC 58044 / CBS 1984 / NCYC 433 / NRRL Y-366-8</strain>
    </source>
</reference>
<dbReference type="RefSeq" id="XP_019039837.1">
    <property type="nucleotide sequence ID" value="XM_019186194.1"/>
</dbReference>
<comment type="catalytic activity">
    <reaction evidence="5">
        <text>L-proline + a quinone = (S)-1-pyrroline-5-carboxylate + a quinol + H(+)</text>
        <dbReference type="Rhea" id="RHEA:23784"/>
        <dbReference type="ChEBI" id="CHEBI:15378"/>
        <dbReference type="ChEBI" id="CHEBI:17388"/>
        <dbReference type="ChEBI" id="CHEBI:24646"/>
        <dbReference type="ChEBI" id="CHEBI:60039"/>
        <dbReference type="ChEBI" id="CHEBI:132124"/>
        <dbReference type="EC" id="1.5.5.2"/>
    </reaction>
</comment>
<dbReference type="Pfam" id="PF01619">
    <property type="entry name" value="Pro_dh"/>
    <property type="match status" value="1"/>
</dbReference>
<proteinExistence type="inferred from homology"/>
<dbReference type="PANTHER" id="PTHR13914">
    <property type="entry name" value="PROLINE OXIDASE"/>
    <property type="match status" value="1"/>
</dbReference>
<protein>
    <recommendedName>
        <fullName evidence="2 5">Proline dehydrogenase</fullName>
        <ecNumber evidence="2 5">1.5.5.2</ecNumber>
    </recommendedName>
</protein>